<dbReference type="EMBL" id="GEDV01001203">
    <property type="protein sequence ID" value="JAP87354.1"/>
    <property type="molecule type" value="Transcribed_RNA"/>
</dbReference>
<feature type="non-terminal residue" evidence="1">
    <location>
        <position position="1"/>
    </location>
</feature>
<reference evidence="1" key="1">
    <citation type="journal article" date="2016" name="Ticks Tick Borne Dis.">
        <title>De novo assembly and annotation of the salivary gland transcriptome of Rhipicephalus appendiculatus male and female ticks during blood feeding.</title>
        <authorList>
            <person name="de Castro M.H."/>
            <person name="de Klerk D."/>
            <person name="Pienaar R."/>
            <person name="Latif A.A."/>
            <person name="Rees D.J."/>
            <person name="Mans B.J."/>
        </authorList>
    </citation>
    <scope>NUCLEOTIDE SEQUENCE</scope>
    <source>
        <tissue evidence="1">Salivary glands</tissue>
    </source>
</reference>
<name>A0A131Z7R3_RHIAP</name>
<protein>
    <submittedName>
        <fullName evidence="1">Uncharacterized protein</fullName>
    </submittedName>
</protein>
<proteinExistence type="predicted"/>
<accession>A0A131Z7R3</accession>
<evidence type="ECO:0000313" key="1">
    <source>
        <dbReference type="EMBL" id="JAP87354.1"/>
    </source>
</evidence>
<organism evidence="1">
    <name type="scientific">Rhipicephalus appendiculatus</name>
    <name type="common">Brown ear tick</name>
    <dbReference type="NCBI Taxonomy" id="34631"/>
    <lineage>
        <taxon>Eukaryota</taxon>
        <taxon>Metazoa</taxon>
        <taxon>Ecdysozoa</taxon>
        <taxon>Arthropoda</taxon>
        <taxon>Chelicerata</taxon>
        <taxon>Arachnida</taxon>
        <taxon>Acari</taxon>
        <taxon>Parasitiformes</taxon>
        <taxon>Ixodida</taxon>
        <taxon>Ixodoidea</taxon>
        <taxon>Ixodidae</taxon>
        <taxon>Rhipicephalinae</taxon>
        <taxon>Rhipicephalus</taxon>
        <taxon>Rhipicephalus</taxon>
    </lineage>
</organism>
<sequence length="125" mass="13903">PSFPAWHHGLVDGASASGWSLVLAICRNRRSTDSLLHHRAPEGKVLSEAWQADSQRRKLPGRQHVVFSRVSFFFFLPLAVSSRSRLRGEQGNRLVSGSLAPFTPSTACCAWTLINFLGKFTKRLV</sequence>
<dbReference type="AlphaFoldDB" id="A0A131Z7R3"/>